<dbReference type="InterPro" id="IPR036866">
    <property type="entry name" value="RibonucZ/Hydroxyglut_hydro"/>
</dbReference>
<dbReference type="SUPFAM" id="SSF56281">
    <property type="entry name" value="Metallo-hydrolase/oxidoreductase"/>
    <property type="match status" value="1"/>
</dbReference>
<name>A0ABS0B8R4_9GAMM</name>
<keyword evidence="2" id="KW-1185">Reference proteome</keyword>
<dbReference type="Proteomes" id="UP001429984">
    <property type="component" value="Unassembled WGS sequence"/>
</dbReference>
<sequence length="415" mass="44204">MDETDPDAELKAMMASGKYVVGRGITPRAAGTALARLPSAMAFAGPTANIYILSMGQADSMLVVGPAPARRTLLVDAGETNWNTRKGCLHVRDRIKEITGKHHVDYFLLTHYHQDHAGAPPITTNERSTEGGGLFCLLGGGPGFFTVGTLIDSGRPPQAFMPEASPSLRGIELLTDTWLAQGTLKRREDARGGSGQINLGNGMEVDIVVSNGRLTNAANPVHMAVASVNPGLYSAGRPASPNDFSIGMEITIGEFELFSAGDLSGAPPDDADADFQVTQNDQVYTNIEKALTNLWKASGRESRVEIYRASHHGSKNSSSQPLADLLAPQLVIYSCGGSHGHPDDSVLDRFQALGADQLITTKADRDDGTIDDSYGNGWINPAGEIQISVPLNGSRFVVETDSQAFSYPIHADTDE</sequence>
<evidence type="ECO:0000313" key="1">
    <source>
        <dbReference type="EMBL" id="MBF6024102.1"/>
    </source>
</evidence>
<dbReference type="EMBL" id="JADLZT010000004">
    <property type="protein sequence ID" value="MBF6024102.1"/>
    <property type="molecule type" value="Genomic_DNA"/>
</dbReference>
<evidence type="ECO:0008006" key="3">
    <source>
        <dbReference type="Google" id="ProtNLM"/>
    </source>
</evidence>
<gene>
    <name evidence="1" type="ORF">IU514_08665</name>
</gene>
<proteinExistence type="predicted"/>
<evidence type="ECO:0000313" key="2">
    <source>
        <dbReference type="Proteomes" id="UP001429984"/>
    </source>
</evidence>
<dbReference type="PANTHER" id="PTHR30619">
    <property type="entry name" value="DNA INTERNALIZATION/COMPETENCE PROTEIN COMEC/REC2"/>
    <property type="match status" value="1"/>
</dbReference>
<comment type="caution">
    <text evidence="1">The sequence shown here is derived from an EMBL/GenBank/DDBJ whole genome shotgun (WGS) entry which is preliminary data.</text>
</comment>
<protein>
    <recommendedName>
        <fullName evidence="3">Metallo-beta-lactamase domain-containing protein</fullName>
    </recommendedName>
</protein>
<accession>A0ABS0B8R4</accession>
<dbReference type="RefSeq" id="WP_194930699.1">
    <property type="nucleotide sequence ID" value="NZ_JADLZT010000004.1"/>
</dbReference>
<reference evidence="1 2" key="1">
    <citation type="submission" date="2020-11" db="EMBL/GenBank/DDBJ databases">
        <title>Draft Genome Sequence and Secondary Metabolite Biosynthetic Potential of the Lysobacter niastensis Type strain DSM 18481.</title>
        <authorList>
            <person name="Turrini P."/>
            <person name="Artuso I."/>
            <person name="Tescari M."/>
            <person name="Lugli G.A."/>
            <person name="Frangipani E."/>
            <person name="Ventura M."/>
            <person name="Visca P."/>
        </authorList>
    </citation>
    <scope>NUCLEOTIDE SEQUENCE [LARGE SCALE GENOMIC DNA]</scope>
    <source>
        <strain evidence="1 2">DSM 18481</strain>
    </source>
</reference>
<dbReference type="InterPro" id="IPR052159">
    <property type="entry name" value="Competence_DNA_uptake"/>
</dbReference>
<dbReference type="PANTHER" id="PTHR30619:SF1">
    <property type="entry name" value="RECOMBINATION PROTEIN 2"/>
    <property type="match status" value="1"/>
</dbReference>
<organism evidence="1 2">
    <name type="scientific">Lysobacter niastensis</name>
    <dbReference type="NCBI Taxonomy" id="380629"/>
    <lineage>
        <taxon>Bacteria</taxon>
        <taxon>Pseudomonadati</taxon>
        <taxon>Pseudomonadota</taxon>
        <taxon>Gammaproteobacteria</taxon>
        <taxon>Lysobacterales</taxon>
        <taxon>Lysobacteraceae</taxon>
        <taxon>Lysobacter</taxon>
    </lineage>
</organism>
<dbReference type="Gene3D" id="3.60.15.10">
    <property type="entry name" value="Ribonuclease Z/Hydroxyacylglutathione hydrolase-like"/>
    <property type="match status" value="1"/>
</dbReference>